<dbReference type="SMART" id="SM00228">
    <property type="entry name" value="PDZ"/>
    <property type="match status" value="1"/>
</dbReference>
<comment type="catalytic activity">
    <reaction evidence="1">
        <text>Hydrolysis of proteins in presence of ATP.</text>
        <dbReference type="EC" id="3.4.21.53"/>
    </reaction>
</comment>
<dbReference type="PANTHER" id="PTHR10046">
    <property type="entry name" value="ATP DEPENDENT LON PROTEASE FAMILY MEMBER"/>
    <property type="match status" value="1"/>
</dbReference>
<dbReference type="Pfam" id="PF13180">
    <property type="entry name" value="PDZ_2"/>
    <property type="match status" value="1"/>
</dbReference>
<dbReference type="SUPFAM" id="SSF50156">
    <property type="entry name" value="PDZ domain-like"/>
    <property type="match status" value="1"/>
</dbReference>
<keyword evidence="2" id="KW-0472">Membrane</keyword>
<dbReference type="InterPro" id="IPR027065">
    <property type="entry name" value="Lon_Prtase"/>
</dbReference>
<proteinExistence type="inferred from homology"/>
<comment type="similarity">
    <text evidence="1">Belongs to the peptidase S16 family.</text>
</comment>
<feature type="active site" evidence="1">
    <location>
        <position position="234"/>
    </location>
</feature>
<dbReference type="PROSITE" id="PS51786">
    <property type="entry name" value="LON_PROTEOLYTIC"/>
    <property type="match status" value="1"/>
</dbReference>
<comment type="caution">
    <text evidence="5">The sequence shown here is derived from an EMBL/GenBank/DDBJ whole genome shotgun (WGS) entry which is preliminary data.</text>
</comment>
<gene>
    <name evidence="5" type="ORF">JOC77_001811</name>
</gene>
<dbReference type="Proteomes" id="UP000823486">
    <property type="component" value="Unassembled WGS sequence"/>
</dbReference>
<organism evidence="5 6">
    <name type="scientific">Peribacillus deserti</name>
    <dbReference type="NCBI Taxonomy" id="673318"/>
    <lineage>
        <taxon>Bacteria</taxon>
        <taxon>Bacillati</taxon>
        <taxon>Bacillota</taxon>
        <taxon>Bacilli</taxon>
        <taxon>Bacillales</taxon>
        <taxon>Bacillaceae</taxon>
        <taxon>Peribacillus</taxon>
    </lineage>
</organism>
<dbReference type="Gene3D" id="3.30.230.10">
    <property type="match status" value="1"/>
</dbReference>
<dbReference type="EC" id="3.4.21.53" evidence="1"/>
<evidence type="ECO:0000256" key="2">
    <source>
        <dbReference type="SAM" id="Phobius"/>
    </source>
</evidence>
<dbReference type="InterPro" id="IPR001478">
    <property type="entry name" value="PDZ"/>
</dbReference>
<evidence type="ECO:0000256" key="1">
    <source>
        <dbReference type="PROSITE-ProRule" id="PRU01122"/>
    </source>
</evidence>
<dbReference type="SUPFAM" id="SSF54211">
    <property type="entry name" value="Ribosomal protein S5 domain 2-like"/>
    <property type="match status" value="1"/>
</dbReference>
<keyword evidence="2" id="KW-0812">Transmembrane</keyword>
<sequence>MSRKFSISSFIIVMIVILGSTFFTLPFYVTKPGMAEELDPVVHVDGGYQSKGEFMLTTIRMGKANIYTYLIAKFSKYQELYPINQIRNENETDEEYNVRQLNMMEGSKESAIEVAYKKAGQTVTSHFNGIYVMHVSDKMPASGVLEPGDRIVKLNGRTFQSSKQFIDYLSKKQSGEEISISFERDKETKNKRIKLAPLPGQKGRMGIGIHLIDDKNITTDPKVTINSDKIGGPSAGLMFSLEIYDQLTEEDITKGRKIAGTGEILPDGTVGPIGGIDQKIVAADKSGADIFFAPNEKGKKDSNYRLAVKAAKDIETNMKIVPVDTFSEALEYLDKVKGK</sequence>
<evidence type="ECO:0000313" key="6">
    <source>
        <dbReference type="Proteomes" id="UP000823486"/>
    </source>
</evidence>
<keyword evidence="1" id="KW-0378">Hydrolase</keyword>
<feature type="transmembrane region" description="Helical" evidence="2">
    <location>
        <begin position="7"/>
        <end position="29"/>
    </location>
</feature>
<dbReference type="Pfam" id="PF05362">
    <property type="entry name" value="Lon_C"/>
    <property type="match status" value="1"/>
</dbReference>
<dbReference type="InterPro" id="IPR008269">
    <property type="entry name" value="Lon_proteolytic"/>
</dbReference>
<reference evidence="5 6" key="1">
    <citation type="submission" date="2021-01" db="EMBL/GenBank/DDBJ databases">
        <title>Genomic Encyclopedia of Type Strains, Phase IV (KMG-IV): sequencing the most valuable type-strain genomes for metagenomic binning, comparative biology and taxonomic classification.</title>
        <authorList>
            <person name="Goeker M."/>
        </authorList>
    </citation>
    <scope>NUCLEOTIDE SEQUENCE [LARGE SCALE GENOMIC DNA]</scope>
    <source>
        <strain evidence="5 6">DSM 105482</strain>
    </source>
</reference>
<keyword evidence="2" id="KW-1133">Transmembrane helix</keyword>
<dbReference type="RefSeq" id="WP_204541813.1">
    <property type="nucleotide sequence ID" value="NZ_JAFBFI010000006.1"/>
</dbReference>
<feature type="domain" description="PDZ" evidence="3">
    <location>
        <begin position="100"/>
        <end position="186"/>
    </location>
</feature>
<dbReference type="InterPro" id="IPR014721">
    <property type="entry name" value="Ribsml_uS5_D2-typ_fold_subgr"/>
</dbReference>
<dbReference type="NCBIfam" id="NF041438">
    <property type="entry name" value="SepM_fam_S16"/>
    <property type="match status" value="1"/>
</dbReference>
<dbReference type="PROSITE" id="PS50106">
    <property type="entry name" value="PDZ"/>
    <property type="match status" value="1"/>
</dbReference>
<accession>A0ABS2QJB4</accession>
<keyword evidence="1" id="KW-0720">Serine protease</keyword>
<feature type="domain" description="Lon proteolytic" evidence="4">
    <location>
        <begin position="230"/>
        <end position="336"/>
    </location>
</feature>
<name>A0ABS2QJB4_9BACI</name>
<evidence type="ECO:0000313" key="5">
    <source>
        <dbReference type="EMBL" id="MBM7692381.1"/>
    </source>
</evidence>
<keyword evidence="6" id="KW-1185">Reference proteome</keyword>
<feature type="active site" evidence="1">
    <location>
        <position position="279"/>
    </location>
</feature>
<evidence type="ECO:0000259" key="4">
    <source>
        <dbReference type="PROSITE" id="PS51786"/>
    </source>
</evidence>
<dbReference type="InterPro" id="IPR020568">
    <property type="entry name" value="Ribosomal_Su5_D2-typ_SF"/>
</dbReference>
<protein>
    <recommendedName>
        <fullName evidence="1">endopeptidase La</fullName>
        <ecNumber evidence="1">3.4.21.53</ecNumber>
    </recommendedName>
</protein>
<dbReference type="InterPro" id="IPR036034">
    <property type="entry name" value="PDZ_sf"/>
</dbReference>
<evidence type="ECO:0000259" key="3">
    <source>
        <dbReference type="PROSITE" id="PS50106"/>
    </source>
</evidence>
<dbReference type="EMBL" id="JAFBFI010000006">
    <property type="protein sequence ID" value="MBM7692381.1"/>
    <property type="molecule type" value="Genomic_DNA"/>
</dbReference>
<keyword evidence="1" id="KW-0645">Protease</keyword>